<evidence type="ECO:0000313" key="3">
    <source>
        <dbReference type="Proteomes" id="UP000663760"/>
    </source>
</evidence>
<protein>
    <submittedName>
        <fullName evidence="2">Uncharacterized protein</fullName>
    </submittedName>
</protein>
<accession>A0A7I8KWP6</accession>
<evidence type="ECO:0000313" key="2">
    <source>
        <dbReference type="EMBL" id="CAA7401736.1"/>
    </source>
</evidence>
<proteinExistence type="predicted"/>
<evidence type="ECO:0000256" key="1">
    <source>
        <dbReference type="SAM" id="MobiDB-lite"/>
    </source>
</evidence>
<feature type="compositionally biased region" description="Low complexity" evidence="1">
    <location>
        <begin position="21"/>
        <end position="37"/>
    </location>
</feature>
<gene>
    <name evidence="2" type="ORF">SI8410_09012414</name>
</gene>
<dbReference type="AlphaFoldDB" id="A0A7I8KWP6"/>
<feature type="compositionally biased region" description="Basic residues" evidence="1">
    <location>
        <begin position="1"/>
        <end position="12"/>
    </location>
</feature>
<organism evidence="2 3">
    <name type="scientific">Spirodela intermedia</name>
    <name type="common">Intermediate duckweed</name>
    <dbReference type="NCBI Taxonomy" id="51605"/>
    <lineage>
        <taxon>Eukaryota</taxon>
        <taxon>Viridiplantae</taxon>
        <taxon>Streptophyta</taxon>
        <taxon>Embryophyta</taxon>
        <taxon>Tracheophyta</taxon>
        <taxon>Spermatophyta</taxon>
        <taxon>Magnoliopsida</taxon>
        <taxon>Liliopsida</taxon>
        <taxon>Araceae</taxon>
        <taxon>Lemnoideae</taxon>
        <taxon>Spirodela</taxon>
    </lineage>
</organism>
<dbReference type="EMBL" id="LR746272">
    <property type="protein sequence ID" value="CAA7401736.1"/>
    <property type="molecule type" value="Genomic_DNA"/>
</dbReference>
<name>A0A7I8KWP6_SPIIN</name>
<feature type="region of interest" description="Disordered" evidence="1">
    <location>
        <begin position="1"/>
        <end position="37"/>
    </location>
</feature>
<dbReference type="Proteomes" id="UP000663760">
    <property type="component" value="Chromosome 9"/>
</dbReference>
<sequence length="37" mass="4303">MKAPRRSCRVLQKRPQLLETPDLSLPRPHLLPRSSKP</sequence>
<keyword evidence="3" id="KW-1185">Reference proteome</keyword>
<reference evidence="2" key="1">
    <citation type="submission" date="2020-02" db="EMBL/GenBank/DDBJ databases">
        <authorList>
            <person name="Scholz U."/>
            <person name="Mascher M."/>
            <person name="Fiebig A."/>
        </authorList>
    </citation>
    <scope>NUCLEOTIDE SEQUENCE</scope>
</reference>